<evidence type="ECO:0000256" key="4">
    <source>
        <dbReference type="ARBA" id="ARBA00022475"/>
    </source>
</evidence>
<evidence type="ECO:0000256" key="8">
    <source>
        <dbReference type="SAM" id="Phobius"/>
    </source>
</evidence>
<dbReference type="GO" id="GO:0015297">
    <property type="term" value="F:antiporter activity"/>
    <property type="evidence" value="ECO:0007669"/>
    <property type="project" value="InterPro"/>
</dbReference>
<reference evidence="9 10" key="1">
    <citation type="submission" date="2016-12" db="EMBL/GenBank/DDBJ databases">
        <title>Draft genome of Tersicoccus phoenicis 1P05MA.</title>
        <authorList>
            <person name="Nakajima Y."/>
            <person name="Yoshizawa S."/>
            <person name="Nakamura K."/>
            <person name="Ogura Y."/>
            <person name="Hayashi T."/>
            <person name="Kogure K."/>
        </authorList>
    </citation>
    <scope>NUCLEOTIDE SEQUENCE [LARGE SCALE GENOMIC DNA]</scope>
    <source>
        <strain evidence="9 10">1p05MA</strain>
    </source>
</reference>
<evidence type="ECO:0000313" key="10">
    <source>
        <dbReference type="Proteomes" id="UP000187085"/>
    </source>
</evidence>
<keyword evidence="10" id="KW-1185">Reference proteome</keyword>
<feature type="transmembrane region" description="Helical" evidence="8">
    <location>
        <begin position="313"/>
        <end position="336"/>
    </location>
</feature>
<feature type="transmembrane region" description="Helical" evidence="8">
    <location>
        <begin position="80"/>
        <end position="107"/>
    </location>
</feature>
<dbReference type="Gene3D" id="1.20.1530.20">
    <property type="match status" value="1"/>
</dbReference>
<feature type="transmembrane region" description="Helical" evidence="8">
    <location>
        <begin position="287"/>
        <end position="307"/>
    </location>
</feature>
<feature type="transmembrane region" description="Helical" evidence="8">
    <location>
        <begin position="186"/>
        <end position="204"/>
    </location>
</feature>
<evidence type="ECO:0000256" key="2">
    <source>
        <dbReference type="ARBA" id="ARBA00010110"/>
    </source>
</evidence>
<dbReference type="PANTHER" id="PTHR43057">
    <property type="entry name" value="ARSENITE EFFLUX TRANSPORTER"/>
    <property type="match status" value="1"/>
</dbReference>
<keyword evidence="5 8" id="KW-0812">Transmembrane</keyword>
<feature type="transmembrane region" description="Helical" evidence="8">
    <location>
        <begin position="119"/>
        <end position="139"/>
    </location>
</feature>
<comment type="similarity">
    <text evidence="2">Belongs to the arsenical resistance-3 (ACR3) (TC 2.A.59) family.</text>
</comment>
<dbReference type="Pfam" id="PF01758">
    <property type="entry name" value="SBF"/>
    <property type="match status" value="1"/>
</dbReference>
<dbReference type="Proteomes" id="UP000187085">
    <property type="component" value="Unassembled WGS sequence"/>
</dbReference>
<feature type="transmembrane region" description="Helical" evidence="8">
    <location>
        <begin position="216"/>
        <end position="240"/>
    </location>
</feature>
<dbReference type="PANTHER" id="PTHR43057:SF1">
    <property type="entry name" value="ARSENICAL-RESISTANCE PROTEIN 3"/>
    <property type="match status" value="1"/>
</dbReference>
<dbReference type="RefSeq" id="WP_076703366.1">
    <property type="nucleotide sequence ID" value="NZ_MRDE01000036.1"/>
</dbReference>
<evidence type="ECO:0000256" key="1">
    <source>
        <dbReference type="ARBA" id="ARBA00004651"/>
    </source>
</evidence>
<dbReference type="GO" id="GO:0015105">
    <property type="term" value="F:arsenite transmembrane transporter activity"/>
    <property type="evidence" value="ECO:0007669"/>
    <property type="project" value="TreeGrafter"/>
</dbReference>
<dbReference type="AlphaFoldDB" id="A0A1R1LC87"/>
<feature type="transmembrane region" description="Helical" evidence="8">
    <location>
        <begin position="50"/>
        <end position="68"/>
    </location>
</feature>
<evidence type="ECO:0000256" key="6">
    <source>
        <dbReference type="ARBA" id="ARBA00022989"/>
    </source>
</evidence>
<evidence type="ECO:0000256" key="5">
    <source>
        <dbReference type="ARBA" id="ARBA00022692"/>
    </source>
</evidence>
<dbReference type="InterPro" id="IPR038770">
    <property type="entry name" value="Na+/solute_symporter_sf"/>
</dbReference>
<feature type="transmembrane region" description="Helical" evidence="8">
    <location>
        <begin position="23"/>
        <end position="44"/>
    </location>
</feature>
<keyword evidence="3" id="KW-0813">Transport</keyword>
<proteinExistence type="inferred from homology"/>
<dbReference type="STRING" id="554083.BKD30_06585"/>
<dbReference type="InterPro" id="IPR002657">
    <property type="entry name" value="BilAc:Na_symport/Acr3"/>
</dbReference>
<sequence>MRAASGTRKGTASGAPWLERHQVALYVASIAVGAVVGLAVPVLAAPAGAAITPVLALLLYATFLAVPITRVRRALTAGRFLGAVVTVNFVVVPVVVLALAGVLGGVLDGVPGDAGGDRPALLLGVLIVLLAPCIDYVIVFTKLAGGASERLVATTPLLMLLQLVVVPLVLALAVGPDVLGLLDLGPFLGAFLFFIVLPLAAAGLTQGAHARGLSPAATLMDGAAAAMVPLMMATLAVVVASQIHRVGQDLTVVLLAVPVFVLFAAVMTGLGLLAGRVARLDVTDRRAVVFSGVTRNSLVVLPVTFALPEQFGIVPIVVVTQTLVELVITVILVRLVPALIPAR</sequence>
<evidence type="ECO:0000313" key="9">
    <source>
        <dbReference type="EMBL" id="OMH25128.1"/>
    </source>
</evidence>
<evidence type="ECO:0000256" key="7">
    <source>
        <dbReference type="ARBA" id="ARBA00023136"/>
    </source>
</evidence>
<dbReference type="OrthoDB" id="3254016at2"/>
<feature type="transmembrane region" description="Helical" evidence="8">
    <location>
        <begin position="252"/>
        <end position="275"/>
    </location>
</feature>
<dbReference type="EMBL" id="MRDE01000036">
    <property type="protein sequence ID" value="OMH25128.1"/>
    <property type="molecule type" value="Genomic_DNA"/>
</dbReference>
<dbReference type="GO" id="GO:0015104">
    <property type="term" value="F:antimonite transmembrane transporter activity"/>
    <property type="evidence" value="ECO:0007669"/>
    <property type="project" value="TreeGrafter"/>
</dbReference>
<gene>
    <name evidence="9" type="ORF">BKD30_06585</name>
</gene>
<evidence type="ECO:0000256" key="3">
    <source>
        <dbReference type="ARBA" id="ARBA00022448"/>
    </source>
</evidence>
<name>A0A1R1LC87_9MICC</name>
<accession>A0A1R1LC87</accession>
<keyword evidence="6 8" id="KW-1133">Transmembrane helix</keyword>
<comment type="caution">
    <text evidence="9">The sequence shown here is derived from an EMBL/GenBank/DDBJ whole genome shotgun (WGS) entry which is preliminary data.</text>
</comment>
<keyword evidence="7 8" id="KW-0472">Membrane</keyword>
<feature type="transmembrane region" description="Helical" evidence="8">
    <location>
        <begin position="151"/>
        <end position="174"/>
    </location>
</feature>
<comment type="subcellular location">
    <subcellularLocation>
        <location evidence="1">Cell membrane</location>
        <topology evidence="1">Multi-pass membrane protein</topology>
    </subcellularLocation>
</comment>
<keyword evidence="4" id="KW-1003">Cell membrane</keyword>
<protein>
    <submittedName>
        <fullName evidence="9">Arsenic resistance protein</fullName>
    </submittedName>
</protein>
<dbReference type="GO" id="GO:0005886">
    <property type="term" value="C:plasma membrane"/>
    <property type="evidence" value="ECO:0007669"/>
    <property type="project" value="UniProtKB-SubCell"/>
</dbReference>
<dbReference type="InterPro" id="IPR004706">
    <property type="entry name" value="Arsenical-R_Acr3"/>
</dbReference>
<organism evidence="9 10">
    <name type="scientific">Tersicoccus phoenicis</name>
    <dbReference type="NCBI Taxonomy" id="554083"/>
    <lineage>
        <taxon>Bacteria</taxon>
        <taxon>Bacillati</taxon>
        <taxon>Actinomycetota</taxon>
        <taxon>Actinomycetes</taxon>
        <taxon>Micrococcales</taxon>
        <taxon>Micrococcaceae</taxon>
        <taxon>Tersicoccus</taxon>
    </lineage>
</organism>